<dbReference type="Proteomes" id="UP001050975">
    <property type="component" value="Unassembled WGS sequence"/>
</dbReference>
<protein>
    <submittedName>
        <fullName evidence="1">TPR repeat-containing protein</fullName>
    </submittedName>
</protein>
<name>A0AAV3X063_9CYAN</name>
<organism evidence="1 2">
    <name type="scientific">Microseira wollei NIES-4236</name>
    <dbReference type="NCBI Taxonomy" id="2530354"/>
    <lineage>
        <taxon>Bacteria</taxon>
        <taxon>Bacillati</taxon>
        <taxon>Cyanobacteriota</taxon>
        <taxon>Cyanophyceae</taxon>
        <taxon>Oscillatoriophycideae</taxon>
        <taxon>Aerosakkonematales</taxon>
        <taxon>Aerosakkonemataceae</taxon>
        <taxon>Microseira</taxon>
    </lineage>
</organism>
<dbReference type="RefSeq" id="WP_226573184.1">
    <property type="nucleotide sequence ID" value="NZ_BLAY01000002.1"/>
</dbReference>
<keyword evidence="2" id="KW-1185">Reference proteome</keyword>
<dbReference type="InterPro" id="IPR027417">
    <property type="entry name" value="P-loop_NTPase"/>
</dbReference>
<dbReference type="AlphaFoldDB" id="A0AAV3X063"/>
<dbReference type="Gene3D" id="3.40.50.300">
    <property type="entry name" value="P-loop containing nucleotide triphosphate hydrolases"/>
    <property type="match status" value="1"/>
</dbReference>
<evidence type="ECO:0000313" key="1">
    <source>
        <dbReference type="EMBL" id="GET35528.1"/>
    </source>
</evidence>
<dbReference type="EMBL" id="BLAY01000002">
    <property type="protein sequence ID" value="GET35528.1"/>
    <property type="molecule type" value="Genomic_DNA"/>
</dbReference>
<sequence>MNSEPSSAYDYQVGGCLPQDCQTYVKRQADLDFYQGMMAGEFCYVLNSRQMGKSSLRVQTMQRLRLEGVACAVVDLTSIGCRDITPQQWYASIIGTLADGFNLSDKIDIVSWWREREIFSPVQRLDEFIGKVLLKEITQNLAIFVDEIDSVKRLNFPVDDFFALIKSCYNKRGDRPEYRRLAFALLGVATPSELIQDANRTPFDIGRAIDLTGFQLHESLPLAKGLARKTSNPLAVLKEILDWTGGKPFLVQKLCKLAMGENSPIREGREAQWVEELVRSRIVENWESQDEPPHLRTIRERLLHRNASTVKLLKLYQQILERREIPADDTPEKMELRLSGLVVKHQGKLKVYNRIYQLIFNQSWVHQELEKLQPGKETPMREPTNSDEQLLYDHLLELSKRKSPRELLERFNKLFIDGMGYPESEVEAALYRIIAFLNQESKFNYFLNRCCYILINRWQANPKYKDAVADLVALLDHGAFRYKQKASPSRVVRRLQELVYLFTQSDEYQILKRLLPVVEINYNLHTPEANQPLSQLIYRYPYLYSHYLLPPDSSYEHRQMIRQIQEKNRQQFENKLSEYIPDLLKRVQQVPKTNLHKPRSNTFGDLILNPSYRPEIVISKSADMKRLPNPTLLTDEELYFAIKEFVGKVEKTYSYQDLANIFLSRHTITRTYRDFKADLYQYLIASVDGKYGKHQFNQRLYNFLKNTLTENDNKKIDELLIMQTCSKLFNFLVTSPPDPDYLYFFDMLNNLGSIKTVGLLLKIALLSGKVKLHLEKRFSILFSYYETQAFKEIGWLVHSLENLNIALLTNFGTVDISSIKKNIL</sequence>
<dbReference type="Pfam" id="PF14516">
    <property type="entry name" value="AAA_35"/>
    <property type="match status" value="1"/>
</dbReference>
<proteinExistence type="predicted"/>
<accession>A0AAV3X063</accession>
<evidence type="ECO:0000313" key="2">
    <source>
        <dbReference type="Proteomes" id="UP001050975"/>
    </source>
</evidence>
<dbReference type="SUPFAM" id="SSF52540">
    <property type="entry name" value="P-loop containing nucleoside triphosphate hydrolases"/>
    <property type="match status" value="1"/>
</dbReference>
<reference evidence="1" key="1">
    <citation type="submission" date="2019-10" db="EMBL/GenBank/DDBJ databases">
        <title>Draft genome sequece of Microseira wollei NIES-4236.</title>
        <authorList>
            <person name="Yamaguchi H."/>
            <person name="Suzuki S."/>
            <person name="Kawachi M."/>
        </authorList>
    </citation>
    <scope>NUCLEOTIDE SEQUENCE</scope>
    <source>
        <strain evidence="1">NIES-4236</strain>
    </source>
</reference>
<gene>
    <name evidence="1" type="ORF">MiSe_02700</name>
</gene>
<comment type="caution">
    <text evidence="1">The sequence shown here is derived from an EMBL/GenBank/DDBJ whole genome shotgun (WGS) entry which is preliminary data.</text>
</comment>